<dbReference type="AlphaFoldDB" id="A0AB74BZE2"/>
<reference evidence="2 3" key="1">
    <citation type="submission" date="2018-07" db="EMBL/GenBank/DDBJ databases">
        <title>Identification of spontaneous genetic mutation associated with occurrence of a yellow conidial color mutant of Aspergillus flavus.</title>
        <authorList>
            <person name="Chang P.-K."/>
            <person name="Mack B.M."/>
            <person name="Scharfenstein L."/>
            <person name="Gilbert M.K."/>
        </authorList>
    </citation>
    <scope>NUCLEOTIDE SEQUENCE [LARGE SCALE GENOMIC DNA]</scope>
    <source>
        <strain evidence="2 3">CA14</strain>
    </source>
</reference>
<protein>
    <submittedName>
        <fullName evidence="2">Uncharacterized protein</fullName>
    </submittedName>
</protein>
<feature type="chain" id="PRO_5044504767" evidence="1">
    <location>
        <begin position="20"/>
        <end position="175"/>
    </location>
</feature>
<dbReference type="Proteomes" id="UP000275480">
    <property type="component" value="Unassembled WGS sequence"/>
</dbReference>
<comment type="caution">
    <text evidence="2">The sequence shown here is derived from an EMBL/GenBank/DDBJ whole genome shotgun (WGS) entry which is preliminary data.</text>
</comment>
<keyword evidence="1" id="KW-0732">Signal</keyword>
<gene>
    <name evidence="2" type="ORF">CA14_003246</name>
</gene>
<name>A0AB74BZE2_ASPFL</name>
<evidence type="ECO:0000313" key="2">
    <source>
        <dbReference type="EMBL" id="RMZ39235.1"/>
    </source>
</evidence>
<evidence type="ECO:0000313" key="3">
    <source>
        <dbReference type="Proteomes" id="UP000275480"/>
    </source>
</evidence>
<feature type="signal peptide" evidence="1">
    <location>
        <begin position="1"/>
        <end position="19"/>
    </location>
</feature>
<organism evidence="2 3">
    <name type="scientific">Aspergillus flavus</name>
    <dbReference type="NCBI Taxonomy" id="5059"/>
    <lineage>
        <taxon>Eukaryota</taxon>
        <taxon>Fungi</taxon>
        <taxon>Dikarya</taxon>
        <taxon>Ascomycota</taxon>
        <taxon>Pezizomycotina</taxon>
        <taxon>Eurotiomycetes</taxon>
        <taxon>Eurotiomycetidae</taxon>
        <taxon>Eurotiales</taxon>
        <taxon>Aspergillaceae</taxon>
        <taxon>Aspergillus</taxon>
        <taxon>Aspergillus subgen. Circumdati</taxon>
    </lineage>
</organism>
<accession>A0AB74BZE2</accession>
<evidence type="ECO:0000256" key="1">
    <source>
        <dbReference type="SAM" id="SignalP"/>
    </source>
</evidence>
<dbReference type="EMBL" id="QQZZ01000144">
    <property type="protein sequence ID" value="RMZ39235.1"/>
    <property type="molecule type" value="Genomic_DNA"/>
</dbReference>
<proteinExistence type="predicted"/>
<sequence length="175" mass="18864">MHVKQLILSLFLVASCTSAHPNQAATTENLALIAAYQQAVESATQALNSYNGGVKGLPELSYSMYSTRDISKRISRHMEGTQRYTDGDSAAICNHTVATSGALVDLLNLGKTKLPLIRQASYGAVAAKMVSHFHQEDMYLLEGIQARMNPNDAATAREAFVGIQDAYTALLRSSA</sequence>
<dbReference type="PROSITE" id="PS51257">
    <property type="entry name" value="PROKAR_LIPOPROTEIN"/>
    <property type="match status" value="1"/>
</dbReference>